<gene>
    <name evidence="2" type="ORF">EU95_0332</name>
</gene>
<comment type="caution">
    <text evidence="2">The sequence shown here is derived from an EMBL/GenBank/DDBJ whole genome shotgun (WGS) entry which is preliminary data.</text>
</comment>
<dbReference type="AlphaFoldDB" id="A0A0A2A9N3"/>
<keyword evidence="1" id="KW-0472">Membrane</keyword>
<protein>
    <submittedName>
        <fullName evidence="2">Uncharacterized protein</fullName>
    </submittedName>
</protein>
<reference evidence="3" key="1">
    <citation type="journal article" date="2014" name="Sci. Data">
        <title>Genomes of diverse isolates of the marine cyanobacterium Prochlorococcus.</title>
        <authorList>
            <person name="Biller S."/>
            <person name="Berube P."/>
            <person name="Thompson J."/>
            <person name="Kelly L."/>
            <person name="Roggensack S."/>
            <person name="Awad L."/>
            <person name="Roache-Johnson K."/>
            <person name="Ding H."/>
            <person name="Giovannoni S.J."/>
            <person name="Moore L.R."/>
            <person name="Chisholm S.W."/>
        </authorList>
    </citation>
    <scope>NUCLEOTIDE SEQUENCE [LARGE SCALE GENOMIC DNA]</scope>
    <source>
        <strain evidence="3">MIT 9201</strain>
    </source>
</reference>
<evidence type="ECO:0000313" key="2">
    <source>
        <dbReference type="EMBL" id="KGF97234.1"/>
    </source>
</evidence>
<evidence type="ECO:0000313" key="3">
    <source>
        <dbReference type="Proteomes" id="UP000030355"/>
    </source>
</evidence>
<accession>A0A0A2A9N3</accession>
<keyword evidence="1" id="KW-1133">Transmembrane helix</keyword>
<proteinExistence type="predicted"/>
<name>A0A0A2A9N3_PROMR</name>
<dbReference type="Proteomes" id="UP000030355">
    <property type="component" value="Unassembled WGS sequence"/>
</dbReference>
<organism evidence="2 3">
    <name type="scientific">Prochlorococcus marinus str. MIT 9201</name>
    <dbReference type="NCBI Taxonomy" id="93057"/>
    <lineage>
        <taxon>Bacteria</taxon>
        <taxon>Bacillati</taxon>
        <taxon>Cyanobacteriota</taxon>
        <taxon>Cyanophyceae</taxon>
        <taxon>Synechococcales</taxon>
        <taxon>Prochlorococcaceae</taxon>
        <taxon>Prochlorococcus</taxon>
    </lineage>
</organism>
<feature type="transmembrane region" description="Helical" evidence="1">
    <location>
        <begin position="20"/>
        <end position="42"/>
    </location>
</feature>
<evidence type="ECO:0000256" key="1">
    <source>
        <dbReference type="SAM" id="Phobius"/>
    </source>
</evidence>
<sequence>MPRVVNKKIRLLRWLNSGMILPFIFMAGFSSIILYCVLFILIK</sequence>
<keyword evidence="1" id="KW-0812">Transmembrane</keyword>
<dbReference type="STRING" id="93057.EU95_0332"/>
<dbReference type="EMBL" id="JNAL01000006">
    <property type="protein sequence ID" value="KGF97234.1"/>
    <property type="molecule type" value="Genomic_DNA"/>
</dbReference>